<keyword evidence="2" id="KW-1185">Reference proteome</keyword>
<proteinExistence type="predicted"/>
<gene>
    <name evidence="1" type="ORF">KHA90_21615</name>
</gene>
<evidence type="ECO:0000313" key="2">
    <source>
        <dbReference type="Proteomes" id="UP000722625"/>
    </source>
</evidence>
<comment type="caution">
    <text evidence="1">The sequence shown here is derived from an EMBL/GenBank/DDBJ whole genome shotgun (WGS) entry which is preliminary data.</text>
</comment>
<dbReference type="RefSeq" id="WP_213306467.1">
    <property type="nucleotide sequence ID" value="NZ_JAGYVZ010000029.1"/>
</dbReference>
<accession>A0ABS5PIU9</accession>
<sequence>MDITLRLKKINGSTNFQNITLKISNPVEGDFFDMSGNYLGATKQSKKEIYILGRDFIQNPYSRNNLPKDFYDKKVSFNGKGNIINSKIGGQYGNIITVLSIETRSKLAGKVYNHYYTEAGYNLNELKYKTITDGDSGYAETKLGGVSNNSEYLKKGEADIQIVYGHIGLNLDTGYDIMSICSHEHNHLEDLIKYGGKYKHMFPETRAYTHQTLVDKNWKFISFRLKANLDKQGFAFSAMYKDDYKKAFGDRQQYVGFDPDENITKQILIL</sequence>
<name>A0ABS5PIU9_9FLAO</name>
<dbReference type="EMBL" id="JAGYVZ010000029">
    <property type="protein sequence ID" value="MBS7233616.1"/>
    <property type="molecule type" value="Genomic_DNA"/>
</dbReference>
<organism evidence="1 2">
    <name type="scientific">Flavobacterium psychroterrae</name>
    <dbReference type="NCBI Taxonomy" id="2133767"/>
    <lineage>
        <taxon>Bacteria</taxon>
        <taxon>Pseudomonadati</taxon>
        <taxon>Bacteroidota</taxon>
        <taxon>Flavobacteriia</taxon>
        <taxon>Flavobacteriales</taxon>
        <taxon>Flavobacteriaceae</taxon>
        <taxon>Flavobacterium</taxon>
    </lineage>
</organism>
<dbReference type="Proteomes" id="UP000722625">
    <property type="component" value="Unassembled WGS sequence"/>
</dbReference>
<protein>
    <recommendedName>
        <fullName evidence="3">Tox-MPTase2 domain-containing protein</fullName>
    </recommendedName>
</protein>
<evidence type="ECO:0008006" key="3">
    <source>
        <dbReference type="Google" id="ProtNLM"/>
    </source>
</evidence>
<evidence type="ECO:0000313" key="1">
    <source>
        <dbReference type="EMBL" id="MBS7233616.1"/>
    </source>
</evidence>
<reference evidence="1 2" key="1">
    <citation type="journal article" date="2018" name="Int. J. Syst. Evol. Microbiol.">
        <title>Flavobacterium chryseum sp. nov. and Flavobacterium psychroterrae sp. nov., novel environmental bacteria isolated from Antarctica.</title>
        <authorList>
            <person name="Kralova S."/>
            <person name="Svec P."/>
            <person name="Busse H.J."/>
            <person name="Stankova E."/>
            <person name="Vaczi P."/>
            <person name="Sedlacek I."/>
        </authorList>
    </citation>
    <scope>NUCLEOTIDE SEQUENCE [LARGE SCALE GENOMIC DNA]</scope>
    <source>
        <strain evidence="1 2">CCM 8827</strain>
    </source>
</reference>